<sequence length="537" mass="59452">MNNQIYKELRALTIKILEQNASEREFRRLEEILKDDPAAQRHYTELLKVNTALEDAEAKGVESHFEAVAQVEQGRARAFDKSSVVFRSKMKGSKRSFDFSIPESKKNEFLRRLHLTAAWFAAGAAVVLLVLLINSRPEHNSYQVAAVDKLTGENIGLREGGKIFNTDPSVKLSDGQAAQLYTAYGAKVLVEGPAEFSMSDSEQLELASGRVFCSVPQNALGFRINSEKLRITDLGTQFGLEIASNGMNHLQVYKGKASIISGKEGQSVESRILEDGGAVRVSAEGRIENAEFSSHHFARELSSSSGILWRGQNFSLASVIGGANGLEAGRKNMALTFKNWKLQHNSEYGHLQYWDGFSMWNRIDHIPYIDSVFSTRSNGASTLSTTGLKYNFPPSRGDMFVGFSNGMVNWRRPVLDGIDYSKVDQEVLTFCANLGITFDMNQIRQRIEGVEIVEFKTRVGINDTGIKGLADIWVLIDGEPVRRIEKMKYSDPSVVISVPLSPSSRFLSLALSDGGDENANGGDWAVFVSPELVLTEK</sequence>
<dbReference type="KEGG" id="pbp:STSP1_02293"/>
<dbReference type="STRING" id="1941349.STSP1_02293"/>
<dbReference type="GO" id="GO:0016989">
    <property type="term" value="F:sigma factor antagonist activity"/>
    <property type="evidence" value="ECO:0007669"/>
    <property type="project" value="TreeGrafter"/>
</dbReference>
<keyword evidence="1" id="KW-1133">Transmembrane helix</keyword>
<name>A0A1W6LQ24_9BACT</name>
<reference evidence="4" key="1">
    <citation type="submission" date="2017-04" db="EMBL/GenBank/DDBJ databases">
        <title>Comparative genomics and description of representatives of a novel lineage of planctomycetes thriving in anoxic sediments.</title>
        <authorList>
            <person name="Spring S."/>
            <person name="Bunk B."/>
            <person name="Sproer C."/>
        </authorList>
    </citation>
    <scope>NUCLEOTIDE SEQUENCE [LARGE SCALE GENOMIC DNA]</scope>
    <source>
        <strain evidence="4">ST-PulAB-D4</strain>
    </source>
</reference>
<evidence type="ECO:0000313" key="3">
    <source>
        <dbReference type="EMBL" id="ARN57867.1"/>
    </source>
</evidence>
<keyword evidence="1" id="KW-0812">Transmembrane</keyword>
<dbReference type="AlphaFoldDB" id="A0A1W6LQ24"/>
<dbReference type="Gene3D" id="2.60.120.1440">
    <property type="match status" value="1"/>
</dbReference>
<dbReference type="InterPro" id="IPR012373">
    <property type="entry name" value="Ferrdict_sens_TM"/>
</dbReference>
<dbReference type="PANTHER" id="PTHR30273">
    <property type="entry name" value="PERIPLASMIC SIGNAL SENSOR AND SIGMA FACTOR ACTIVATOR FECR-RELATED"/>
    <property type="match status" value="1"/>
</dbReference>
<evidence type="ECO:0000256" key="1">
    <source>
        <dbReference type="SAM" id="Phobius"/>
    </source>
</evidence>
<feature type="transmembrane region" description="Helical" evidence="1">
    <location>
        <begin position="113"/>
        <end position="133"/>
    </location>
</feature>
<keyword evidence="1" id="KW-0472">Membrane</keyword>
<dbReference type="InterPro" id="IPR038637">
    <property type="entry name" value="NPCBM_sf"/>
</dbReference>
<dbReference type="InterPro" id="IPR008979">
    <property type="entry name" value="Galactose-bd-like_sf"/>
</dbReference>
<protein>
    <submittedName>
        <fullName evidence="3">FecR protein</fullName>
    </submittedName>
</protein>
<evidence type="ECO:0000259" key="2">
    <source>
        <dbReference type="Pfam" id="PF08305"/>
    </source>
</evidence>
<dbReference type="PANTHER" id="PTHR30273:SF2">
    <property type="entry name" value="PROTEIN FECR"/>
    <property type="match status" value="1"/>
</dbReference>
<dbReference type="Pfam" id="PF08305">
    <property type="entry name" value="NPCBM"/>
    <property type="match status" value="1"/>
</dbReference>
<dbReference type="RefSeq" id="WP_085756484.1">
    <property type="nucleotide sequence ID" value="NZ_CP021023.1"/>
</dbReference>
<proteinExistence type="predicted"/>
<keyword evidence="4" id="KW-1185">Reference proteome</keyword>
<evidence type="ECO:0000313" key="4">
    <source>
        <dbReference type="Proteomes" id="UP000193334"/>
    </source>
</evidence>
<dbReference type="EMBL" id="CP021023">
    <property type="protein sequence ID" value="ARN57867.1"/>
    <property type="molecule type" value="Genomic_DNA"/>
</dbReference>
<accession>A0A1W6LQ24</accession>
<organism evidence="3 4">
    <name type="scientific">Sedimentisphaera salicampi</name>
    <dbReference type="NCBI Taxonomy" id="1941349"/>
    <lineage>
        <taxon>Bacteria</taxon>
        <taxon>Pseudomonadati</taxon>
        <taxon>Planctomycetota</taxon>
        <taxon>Phycisphaerae</taxon>
        <taxon>Sedimentisphaerales</taxon>
        <taxon>Sedimentisphaeraceae</taxon>
        <taxon>Sedimentisphaera</taxon>
    </lineage>
</organism>
<feature type="domain" description="Glycosyl hydrolase family 98 putative carbohydrate-binding module" evidence="2">
    <location>
        <begin position="451"/>
        <end position="531"/>
    </location>
</feature>
<dbReference type="Proteomes" id="UP000193334">
    <property type="component" value="Chromosome"/>
</dbReference>
<dbReference type="Gene3D" id="2.60.120.1060">
    <property type="entry name" value="NPCBM/NEW2 domain"/>
    <property type="match status" value="1"/>
</dbReference>
<gene>
    <name evidence="3" type="ORF">STSP1_02293</name>
</gene>
<dbReference type="InterPro" id="IPR013222">
    <property type="entry name" value="Glyco_hyd_98_carb-bd"/>
</dbReference>
<dbReference type="SUPFAM" id="SSF49785">
    <property type="entry name" value="Galactose-binding domain-like"/>
    <property type="match status" value="1"/>
</dbReference>